<evidence type="ECO:0000256" key="2">
    <source>
        <dbReference type="ARBA" id="ARBA00023239"/>
    </source>
</evidence>
<comment type="catalytic activity">
    <reaction evidence="3">
        <text>(R)-5-phosphomevalonate = (2E)-3-methyl-5-phosphooxypent-2-enoate + H2O</text>
        <dbReference type="Rhea" id="RHEA:78975"/>
        <dbReference type="ChEBI" id="CHEBI:15377"/>
        <dbReference type="ChEBI" id="CHEBI:58146"/>
        <dbReference type="ChEBI" id="CHEBI:229665"/>
        <dbReference type="EC" id="4.2.1.182"/>
    </reaction>
    <physiologicalReaction direction="left-to-right" evidence="3">
        <dbReference type="Rhea" id="RHEA:78976"/>
    </physiologicalReaction>
</comment>
<organism evidence="10 11">
    <name type="scientific">Fermentimicrarchaeum limneticum</name>
    <dbReference type="NCBI Taxonomy" id="2795018"/>
    <lineage>
        <taxon>Archaea</taxon>
        <taxon>Candidatus Micrarchaeota</taxon>
        <taxon>Candidatus Fermentimicrarchaeales</taxon>
        <taxon>Candidatus Fermentimicrarchaeaceae</taxon>
        <taxon>Candidatus Fermentimicrarchaeum</taxon>
    </lineage>
</organism>
<evidence type="ECO:0000256" key="8">
    <source>
        <dbReference type="ARBA" id="ARBA00047196"/>
    </source>
</evidence>
<dbReference type="PANTHER" id="PTHR36577">
    <property type="entry name" value="DUF521 DOMAIN PROTEIN (AFU_ORTHOLOGUE AFUA_6G00490)"/>
    <property type="match status" value="1"/>
</dbReference>
<dbReference type="CDD" id="cd01355">
    <property type="entry name" value="AcnX"/>
    <property type="match status" value="1"/>
</dbReference>
<dbReference type="EMBL" id="CP058998">
    <property type="protein sequence ID" value="QLJ52234.1"/>
    <property type="molecule type" value="Genomic_DNA"/>
</dbReference>
<evidence type="ECO:0000256" key="5">
    <source>
        <dbReference type="ARBA" id="ARBA00046333"/>
    </source>
</evidence>
<evidence type="ECO:0000313" key="11">
    <source>
        <dbReference type="Proteomes" id="UP000510821"/>
    </source>
</evidence>
<evidence type="ECO:0000256" key="1">
    <source>
        <dbReference type="ARBA" id="ARBA00023004"/>
    </source>
</evidence>
<dbReference type="AlphaFoldDB" id="A0A7D5XHC8"/>
<dbReference type="InterPro" id="IPR007506">
    <property type="entry name" value="PMDh-L-like_dom"/>
</dbReference>
<evidence type="ECO:0000256" key="7">
    <source>
        <dbReference type="ARBA" id="ARBA00047176"/>
    </source>
</evidence>
<proteinExistence type="inferred from homology"/>
<gene>
    <name evidence="10" type="ORF">Sv326_0059</name>
</gene>
<comment type="function">
    <text evidence="4">Component of a hydro-lyase that catalyzes the dehydration of mevalonate 5-phosphate (MVA5P) to form trans-anhydromevalonate 5-phosphate (tAHMP). Involved in the archaeal mevalonate (MVA) pathway, which provides fundamental precursors for isoprenoid biosynthesis, such as isopentenyl diphosphate (IPP) and dimethylallyl diphosphate (DMAPP).</text>
</comment>
<comment type="subunit">
    <text evidence="6">Heterodimer composed of a large subunit (PMDh-L) and a small subunit (PMDh-S).</text>
</comment>
<dbReference type="PANTHER" id="PTHR36577:SF3">
    <property type="entry name" value="DUF521 DOMAIN PROTEIN (AFU_ORTHOLOGUE AFUA_6G00490)"/>
    <property type="match status" value="1"/>
</dbReference>
<name>A0A7D5XHC8_FERL1</name>
<evidence type="ECO:0000256" key="4">
    <source>
        <dbReference type="ARBA" id="ARBA00045299"/>
    </source>
</evidence>
<dbReference type="Pfam" id="PF04412">
    <property type="entry name" value="AcnX"/>
    <property type="match status" value="1"/>
</dbReference>
<dbReference type="KEGG" id="flt:Sv326_0059"/>
<comment type="similarity">
    <text evidence="5">Belongs to the AcnX type II large subunit family.</text>
</comment>
<accession>A0A7D5XHC8</accession>
<dbReference type="Proteomes" id="UP000510821">
    <property type="component" value="Chromosome"/>
</dbReference>
<keyword evidence="2" id="KW-0456">Lyase</keyword>
<evidence type="ECO:0000256" key="6">
    <source>
        <dbReference type="ARBA" id="ARBA00046520"/>
    </source>
</evidence>
<reference evidence="11" key="1">
    <citation type="submission" date="2020-07" db="EMBL/GenBank/DDBJ databases">
        <title>Metabolic diversity and evolutionary history of the archaeal phylum ###Micrarchaeota### uncovered from a freshwater lake metagenome.</title>
        <authorList>
            <person name="Kadnikov V.V."/>
            <person name="Savvichev A.S."/>
            <person name="Mardanov A.V."/>
            <person name="Beletsky A.V."/>
            <person name="Chupakov A.V."/>
            <person name="Kokryatskaya N.M."/>
            <person name="Pimenov N.V."/>
            <person name="Ravin N.V."/>
        </authorList>
    </citation>
    <scope>NUCLEOTIDE SEQUENCE [LARGE SCALE GENOMIC DNA]</scope>
</reference>
<evidence type="ECO:0000313" key="10">
    <source>
        <dbReference type="EMBL" id="QLJ52234.1"/>
    </source>
</evidence>
<dbReference type="GO" id="GO:0016829">
    <property type="term" value="F:lyase activity"/>
    <property type="evidence" value="ECO:0007669"/>
    <property type="project" value="UniProtKB-KW"/>
</dbReference>
<dbReference type="EC" id="4.2.1.182" evidence="7"/>
<evidence type="ECO:0000259" key="9">
    <source>
        <dbReference type="Pfam" id="PF04412"/>
    </source>
</evidence>
<protein>
    <recommendedName>
        <fullName evidence="8">Phosphomevalonate dehydratase large subunit</fullName>
        <ecNumber evidence="7">4.2.1.182</ecNumber>
    </recommendedName>
</protein>
<feature type="domain" description="Phosphomevalonate dehydratase large subunit-like" evidence="9">
    <location>
        <begin position="1"/>
        <end position="387"/>
    </location>
</feature>
<sequence>MHLTREEENILNGEQGNAAAKAMEILVAIGKVFGAEKLIPVTSAQISGVSYKTIGDAGLEFLENFAKDGRVRIPSYLNPAGMDLEEWSRLGFSKEFARKQMRIIKAYQKMGVEATCTCTPYLIGILPKKGEHVAWSESSAVIFANSALGARTNRESGMSALASAIVGKTPYFGYHLDENRVASLVVNVKAKLEDISDFGALGIYTGAIAKQRVVAFDGIETVTVDEVKTLGAALAASGAVALFFIKGITDEWRVADKPERIEFGSRELRETKENLNSSRDAELVAVGCPHCSLEEIREIAERVRGKKLKRKLWVCTARKIKRKADKLGLTKVIEEAGGRVVSDTCMVVCPLEELGFERTAVNSGKAAHYLPSFCGQKVLFGSLKEILR</sequence>
<evidence type="ECO:0000256" key="3">
    <source>
        <dbReference type="ARBA" id="ARBA00045120"/>
    </source>
</evidence>
<keyword evidence="1" id="KW-0408">Iron</keyword>